<gene>
    <name evidence="4" type="ORF">MKZ38_002711</name>
</gene>
<dbReference type="PANTHER" id="PTHR10366">
    <property type="entry name" value="NAD DEPENDENT EPIMERASE/DEHYDRATASE"/>
    <property type="match status" value="1"/>
</dbReference>
<dbReference type="InterPro" id="IPR036291">
    <property type="entry name" value="NAD(P)-bd_dom_sf"/>
</dbReference>
<keyword evidence="1" id="KW-0560">Oxidoreductase</keyword>
<dbReference type="InterPro" id="IPR050425">
    <property type="entry name" value="NAD(P)_dehydrat-like"/>
</dbReference>
<dbReference type="AlphaFoldDB" id="A0AAD5WR34"/>
<feature type="compositionally biased region" description="Basic and acidic residues" evidence="3">
    <location>
        <begin position="224"/>
        <end position="233"/>
    </location>
</feature>
<dbReference type="PANTHER" id="PTHR10366:SF562">
    <property type="entry name" value="ALDEHYDE REDUCTASE II (AFU_ORTHOLOGUE AFUA_1G11360)"/>
    <property type="match status" value="1"/>
</dbReference>
<dbReference type="GO" id="GO:0016616">
    <property type="term" value="F:oxidoreductase activity, acting on the CH-OH group of donors, NAD or NADP as acceptor"/>
    <property type="evidence" value="ECO:0007669"/>
    <property type="project" value="TreeGrafter"/>
</dbReference>
<dbReference type="Gene3D" id="3.40.50.720">
    <property type="entry name" value="NAD(P)-binding Rossmann-like Domain"/>
    <property type="match status" value="2"/>
</dbReference>
<protein>
    <submittedName>
        <fullName evidence="4">Nad-p-binding protein</fullName>
    </submittedName>
</protein>
<keyword evidence="5" id="KW-1185">Reference proteome</keyword>
<comment type="similarity">
    <text evidence="2">Belongs to the NAD(P)-dependent epimerase/dehydratase family. Dihydroflavonol-4-reductase subfamily.</text>
</comment>
<dbReference type="EMBL" id="JAKWBI020000183">
    <property type="protein sequence ID" value="KAJ2899992.1"/>
    <property type="molecule type" value="Genomic_DNA"/>
</dbReference>
<feature type="region of interest" description="Disordered" evidence="3">
    <location>
        <begin position="224"/>
        <end position="250"/>
    </location>
</feature>
<accession>A0AAD5WR34</accession>
<evidence type="ECO:0000313" key="4">
    <source>
        <dbReference type="EMBL" id="KAJ2899992.1"/>
    </source>
</evidence>
<dbReference type="Proteomes" id="UP001201980">
    <property type="component" value="Unassembled WGS sequence"/>
</dbReference>
<name>A0AAD5WR34_9PEZI</name>
<comment type="caution">
    <text evidence="4">The sequence shown here is derived from an EMBL/GenBank/DDBJ whole genome shotgun (WGS) entry which is preliminary data.</text>
</comment>
<reference evidence="4" key="1">
    <citation type="submission" date="2022-07" db="EMBL/GenBank/DDBJ databases">
        <title>Draft genome sequence of Zalerion maritima ATCC 34329, a (micro)plastics degrading marine fungus.</title>
        <authorList>
            <person name="Paco A."/>
            <person name="Goncalves M.F.M."/>
            <person name="Rocha-Santos T.A.P."/>
            <person name="Alves A."/>
        </authorList>
    </citation>
    <scope>NUCLEOTIDE SEQUENCE</scope>
    <source>
        <strain evidence="4">ATCC 34329</strain>
    </source>
</reference>
<organism evidence="4 5">
    <name type="scientific">Zalerion maritima</name>
    <dbReference type="NCBI Taxonomy" id="339359"/>
    <lineage>
        <taxon>Eukaryota</taxon>
        <taxon>Fungi</taxon>
        <taxon>Dikarya</taxon>
        <taxon>Ascomycota</taxon>
        <taxon>Pezizomycotina</taxon>
        <taxon>Sordariomycetes</taxon>
        <taxon>Lulworthiomycetidae</taxon>
        <taxon>Lulworthiales</taxon>
        <taxon>Lulworthiaceae</taxon>
        <taxon>Zalerion</taxon>
    </lineage>
</organism>
<evidence type="ECO:0000256" key="1">
    <source>
        <dbReference type="ARBA" id="ARBA00023002"/>
    </source>
</evidence>
<evidence type="ECO:0000313" key="5">
    <source>
        <dbReference type="Proteomes" id="UP001201980"/>
    </source>
</evidence>
<evidence type="ECO:0000256" key="3">
    <source>
        <dbReference type="SAM" id="MobiDB-lite"/>
    </source>
</evidence>
<dbReference type="SUPFAM" id="SSF51735">
    <property type="entry name" value="NAD(P)-binding Rossmann-fold domains"/>
    <property type="match status" value="1"/>
</dbReference>
<proteinExistence type="inferred from homology"/>
<sequence>MSQWDRFLRPIRDFQVSRSQIHDQHLCFCYPTIWMLLKLHQPFPVRLHGVVGVDPAISSARVTDEATSRMILNLDRLCLTLDSGHLTSRWLERNCILVSGMMLNMIPTWILGFSQRVEIVYTWMSTGSDAWHQVDGCHDIFTHGRRRYLGSFGYNMPSSFVEKSAECEWFSELSFDTRHASPNARTASPLSRIVAQVVHALSGICIGNPMSDPDNNCRREPQLASLKHTDLRAPRQPNRPAGLRNPRDPGANGLVASRVVDALLSAGYLARGAVRSTSRSSWMPDLFTSKYGSAKLRRRWDGGRGVGRVEEFVSRLRRKKWEEGVKSLVHTGSAWAAWTPRENAKVVLTEESWNEEAVELVNDDRLGALEKGLACYMATKVKVEKEVWKWVKEMEKERQENGEEKGRGFRVNVVLPDTVLGPIMSPKEQGGSTAGMIRGLWDMGHGKGTEEGNGMLLGILKALKPQWFIDARDCGRLYLAALTMEGVQGERFFGFAGRYSWPKVMEILKGVDEEKGSNDGGKWPEQWEAGWDCCEVPNGRALELLKGMGQNDWIGLEKTVRDGVESFQM</sequence>
<evidence type="ECO:0000256" key="2">
    <source>
        <dbReference type="ARBA" id="ARBA00023445"/>
    </source>
</evidence>